<evidence type="ECO:0000256" key="1">
    <source>
        <dbReference type="ARBA" id="ARBA00044755"/>
    </source>
</evidence>
<dbReference type="PANTHER" id="PTHR35024">
    <property type="entry name" value="HYPOTHETICAL CYTOSOLIC PROTEIN"/>
    <property type="match status" value="1"/>
</dbReference>
<dbReference type="InterPro" id="IPR007607">
    <property type="entry name" value="BacA/B"/>
</dbReference>
<feature type="region of interest" description="Disordered" evidence="2">
    <location>
        <begin position="1"/>
        <end position="29"/>
    </location>
</feature>
<accession>A0A839ZYT2</accession>
<organism evidence="3 4">
    <name type="scientific">Phenylobacterium haematophilum</name>
    <dbReference type="NCBI Taxonomy" id="98513"/>
    <lineage>
        <taxon>Bacteria</taxon>
        <taxon>Pseudomonadati</taxon>
        <taxon>Pseudomonadota</taxon>
        <taxon>Alphaproteobacteria</taxon>
        <taxon>Caulobacterales</taxon>
        <taxon>Caulobacteraceae</taxon>
        <taxon>Phenylobacterium</taxon>
    </lineage>
</organism>
<dbReference type="Proteomes" id="UP000530564">
    <property type="component" value="Unassembled WGS sequence"/>
</dbReference>
<dbReference type="AlphaFoldDB" id="A0A839ZYT2"/>
<dbReference type="PANTHER" id="PTHR35024:SF4">
    <property type="entry name" value="POLYMER-FORMING CYTOSKELETAL PROTEIN"/>
    <property type="match status" value="1"/>
</dbReference>
<comment type="similarity">
    <text evidence="1">Belongs to the bactofilin family.</text>
</comment>
<proteinExistence type="inferred from homology"/>
<dbReference type="Pfam" id="PF04519">
    <property type="entry name" value="Bactofilin"/>
    <property type="match status" value="1"/>
</dbReference>
<evidence type="ECO:0000313" key="4">
    <source>
        <dbReference type="Proteomes" id="UP000530564"/>
    </source>
</evidence>
<dbReference type="EMBL" id="JACIDK010000001">
    <property type="protein sequence ID" value="MBB3890297.1"/>
    <property type="molecule type" value="Genomic_DNA"/>
</dbReference>
<name>A0A839ZYT2_9CAUL</name>
<sequence length="144" mass="15171">MFSKAVKPQKAPDAPLSATSERKAPKPASLISQDLTLEGGIVGEGELHVDGVIRGDVRVGRLTLGDTGHIEGSVQAESIDVRGRIIGTVTAKQVRLFGTAYVDGDITHEQLSVETGAFFQGRSLKFQRPAPVALAAPEPEVQSA</sequence>
<keyword evidence="4" id="KW-1185">Reference proteome</keyword>
<reference evidence="3 4" key="1">
    <citation type="submission" date="2020-08" db="EMBL/GenBank/DDBJ databases">
        <title>Genomic Encyclopedia of Type Strains, Phase IV (KMG-IV): sequencing the most valuable type-strain genomes for metagenomic binning, comparative biology and taxonomic classification.</title>
        <authorList>
            <person name="Goeker M."/>
        </authorList>
    </citation>
    <scope>NUCLEOTIDE SEQUENCE [LARGE SCALE GENOMIC DNA]</scope>
    <source>
        <strain evidence="3 4">DSM 21793</strain>
    </source>
</reference>
<comment type="caution">
    <text evidence="3">The sequence shown here is derived from an EMBL/GenBank/DDBJ whole genome shotgun (WGS) entry which is preliminary data.</text>
</comment>
<evidence type="ECO:0000256" key="2">
    <source>
        <dbReference type="SAM" id="MobiDB-lite"/>
    </source>
</evidence>
<protein>
    <submittedName>
        <fullName evidence="3">Cytoskeletal protein CcmA (Bactofilin family)</fullName>
    </submittedName>
</protein>
<evidence type="ECO:0000313" key="3">
    <source>
        <dbReference type="EMBL" id="MBB3890297.1"/>
    </source>
</evidence>
<gene>
    <name evidence="3" type="ORF">GGQ61_000994</name>
</gene>
<dbReference type="RefSeq" id="WP_183770232.1">
    <property type="nucleotide sequence ID" value="NZ_JACIDK010000001.1"/>
</dbReference>